<dbReference type="RefSeq" id="WP_379732498.1">
    <property type="nucleotide sequence ID" value="NZ_JBHSGV010000025.1"/>
</dbReference>
<accession>A0ABV9PLG6</accession>
<organism evidence="1 2">
    <name type="scientific">Flavobacterium branchiicola</name>
    <dbReference type="NCBI Taxonomy" id="1114875"/>
    <lineage>
        <taxon>Bacteria</taxon>
        <taxon>Pseudomonadati</taxon>
        <taxon>Bacteroidota</taxon>
        <taxon>Flavobacteriia</taxon>
        <taxon>Flavobacteriales</taxon>
        <taxon>Flavobacteriaceae</taxon>
        <taxon>Flavobacterium</taxon>
    </lineage>
</organism>
<reference evidence="2" key="1">
    <citation type="journal article" date="2019" name="Int. J. Syst. Evol. Microbiol.">
        <title>The Global Catalogue of Microorganisms (GCM) 10K type strain sequencing project: providing services to taxonomists for standard genome sequencing and annotation.</title>
        <authorList>
            <consortium name="The Broad Institute Genomics Platform"/>
            <consortium name="The Broad Institute Genome Sequencing Center for Infectious Disease"/>
            <person name="Wu L."/>
            <person name="Ma J."/>
        </authorList>
    </citation>
    <scope>NUCLEOTIDE SEQUENCE [LARGE SCALE GENOMIC DNA]</scope>
    <source>
        <strain evidence="2">WYCCWR 13023</strain>
    </source>
</reference>
<dbReference type="NCBIfam" id="NF045639">
    <property type="entry name" value="GCX_COOH"/>
    <property type="match status" value="1"/>
</dbReference>
<evidence type="ECO:0000313" key="1">
    <source>
        <dbReference type="EMBL" id="MFC4750296.1"/>
    </source>
</evidence>
<keyword evidence="2" id="KW-1185">Reference proteome</keyword>
<dbReference type="Proteomes" id="UP001595935">
    <property type="component" value="Unassembled WGS sequence"/>
</dbReference>
<sequence>SWYLESGHEVKMDYQTNTANEVRLFTANTSWDASLGLYAISFANAGYYNANELYKTVTYDENSVAPLSEANGATIEFKNKEGQVVLKRTYGTVGTGSVNEQHDTYYVYDLYGNLTYVIPPKAVDLIGSTTNLQADITSTAVVVSGATLNLTATNSIRLLDGFHAQAGSTFSAVINNGTNTILDNLCYQYKYDSRNRLVEKKLPGKQWEFILYDKLDRVVATGPANSPFNDLTTVGWMITKYDAFNRAVLTGWLPGSVTPAGRKALQDTQNGFTSNFSETKTPTATNTTINGVAFRYSTLAWPISDYHVLSVNYYDDYNFPDAPVIPSAV</sequence>
<name>A0ABV9PLG6_9FLAO</name>
<feature type="non-terminal residue" evidence="1">
    <location>
        <position position="1"/>
    </location>
</feature>
<proteinExistence type="predicted"/>
<feature type="non-terminal residue" evidence="1">
    <location>
        <position position="329"/>
    </location>
</feature>
<evidence type="ECO:0000313" key="2">
    <source>
        <dbReference type="Proteomes" id="UP001595935"/>
    </source>
</evidence>
<comment type="caution">
    <text evidence="1">The sequence shown here is derived from an EMBL/GenBank/DDBJ whole genome shotgun (WGS) entry which is preliminary data.</text>
</comment>
<dbReference type="Gene3D" id="2.180.10.10">
    <property type="entry name" value="RHS repeat-associated core"/>
    <property type="match status" value="1"/>
</dbReference>
<dbReference type="EMBL" id="JBHSGV010000025">
    <property type="protein sequence ID" value="MFC4750296.1"/>
    <property type="molecule type" value="Genomic_DNA"/>
</dbReference>
<dbReference type="InterPro" id="IPR055015">
    <property type="entry name" value="GCX_COOH"/>
</dbReference>
<protein>
    <submittedName>
        <fullName evidence="1">3-coathanger stack domain-containing protein</fullName>
    </submittedName>
</protein>
<gene>
    <name evidence="1" type="ORF">ACFO5S_22805</name>
</gene>